<dbReference type="Proteomes" id="UP000272025">
    <property type="component" value="Unassembled WGS sequence"/>
</dbReference>
<reference evidence="3 4" key="1">
    <citation type="journal article" date="2018" name="Mol. Ecol.">
        <title>The obligate alkalophilic soda-lake fungus Sodiomyces alkalinus has shifted to a protein diet.</title>
        <authorList>
            <person name="Grum-Grzhimaylo A.A."/>
            <person name="Falkoski D.L."/>
            <person name="van den Heuvel J."/>
            <person name="Valero-Jimenez C.A."/>
            <person name="Min B."/>
            <person name="Choi I.G."/>
            <person name="Lipzen A."/>
            <person name="Daum C.G."/>
            <person name="Aanen D.K."/>
            <person name="Tsang A."/>
            <person name="Henrissat B."/>
            <person name="Bilanenko E.N."/>
            <person name="de Vries R.P."/>
            <person name="van Kan J.A.L."/>
            <person name="Grigoriev I.V."/>
            <person name="Debets A.J.M."/>
        </authorList>
    </citation>
    <scope>NUCLEOTIDE SEQUENCE [LARGE SCALE GENOMIC DNA]</scope>
    <source>
        <strain evidence="3 4">F11</strain>
    </source>
</reference>
<protein>
    <submittedName>
        <fullName evidence="3">Uncharacterized protein</fullName>
    </submittedName>
</protein>
<keyword evidence="2" id="KW-0472">Membrane</keyword>
<gene>
    <name evidence="3" type="ORF">SODALDRAFT_49720</name>
</gene>
<feature type="region of interest" description="Disordered" evidence="1">
    <location>
        <begin position="28"/>
        <end position="48"/>
    </location>
</feature>
<sequence>MHLTKRLPQGTVYSYFLSSPSGPSFQFLSSSTHTPLPRSEGTHPRTHSARKVLQSSLTKFTSSSPLKYKRCTLAYLRERNIDSVLHYLECQESISLHLCSIWIRFPSDHPLHYDCMLSRGRSLCLVNAPQVWIHLFPLLLSLLLCLYHALSIVCATRKNP</sequence>
<name>A0A3N2PMG0_SODAK</name>
<dbReference type="EMBL" id="ML119060">
    <property type="protein sequence ID" value="ROT35715.1"/>
    <property type="molecule type" value="Genomic_DNA"/>
</dbReference>
<evidence type="ECO:0000256" key="1">
    <source>
        <dbReference type="SAM" id="MobiDB-lite"/>
    </source>
</evidence>
<keyword evidence="2" id="KW-0812">Transmembrane</keyword>
<evidence type="ECO:0000256" key="2">
    <source>
        <dbReference type="SAM" id="Phobius"/>
    </source>
</evidence>
<organism evidence="3 4">
    <name type="scientific">Sodiomyces alkalinus (strain CBS 110278 / VKM F-3762 / F11)</name>
    <name type="common">Alkaliphilic filamentous fungus</name>
    <dbReference type="NCBI Taxonomy" id="1314773"/>
    <lineage>
        <taxon>Eukaryota</taxon>
        <taxon>Fungi</taxon>
        <taxon>Dikarya</taxon>
        <taxon>Ascomycota</taxon>
        <taxon>Pezizomycotina</taxon>
        <taxon>Sordariomycetes</taxon>
        <taxon>Hypocreomycetidae</taxon>
        <taxon>Glomerellales</taxon>
        <taxon>Plectosphaerellaceae</taxon>
        <taxon>Sodiomyces</taxon>
    </lineage>
</organism>
<dbReference type="AlphaFoldDB" id="A0A3N2PMG0"/>
<dbReference type="GeneID" id="39583893"/>
<dbReference type="RefSeq" id="XP_028463521.1">
    <property type="nucleotide sequence ID" value="XM_028615416.1"/>
</dbReference>
<keyword evidence="2" id="KW-1133">Transmembrane helix</keyword>
<feature type="transmembrane region" description="Helical" evidence="2">
    <location>
        <begin position="131"/>
        <end position="155"/>
    </location>
</feature>
<keyword evidence="4" id="KW-1185">Reference proteome</keyword>
<accession>A0A3N2PMG0</accession>
<evidence type="ECO:0000313" key="4">
    <source>
        <dbReference type="Proteomes" id="UP000272025"/>
    </source>
</evidence>
<proteinExistence type="predicted"/>
<evidence type="ECO:0000313" key="3">
    <source>
        <dbReference type="EMBL" id="ROT35715.1"/>
    </source>
</evidence>